<organism evidence="4 5">
    <name type="scientific">Potamilus streckersoni</name>
    <dbReference type="NCBI Taxonomy" id="2493646"/>
    <lineage>
        <taxon>Eukaryota</taxon>
        <taxon>Metazoa</taxon>
        <taxon>Spiralia</taxon>
        <taxon>Lophotrochozoa</taxon>
        <taxon>Mollusca</taxon>
        <taxon>Bivalvia</taxon>
        <taxon>Autobranchia</taxon>
        <taxon>Heteroconchia</taxon>
        <taxon>Palaeoheterodonta</taxon>
        <taxon>Unionida</taxon>
        <taxon>Unionoidea</taxon>
        <taxon>Unionidae</taxon>
        <taxon>Ambleminae</taxon>
        <taxon>Lampsilini</taxon>
        <taxon>Potamilus</taxon>
    </lineage>
</organism>
<feature type="compositionally biased region" description="Low complexity" evidence="1">
    <location>
        <begin position="601"/>
        <end position="613"/>
    </location>
</feature>
<evidence type="ECO:0000313" key="5">
    <source>
        <dbReference type="Proteomes" id="UP001195483"/>
    </source>
</evidence>
<proteinExistence type="predicted"/>
<reference evidence="4" key="1">
    <citation type="journal article" date="2021" name="Genome Biol. Evol.">
        <title>A High-Quality Reference Genome for a Parasitic Bivalve with Doubly Uniparental Inheritance (Bivalvia: Unionida).</title>
        <authorList>
            <person name="Smith C.H."/>
        </authorList>
    </citation>
    <scope>NUCLEOTIDE SEQUENCE</scope>
    <source>
        <strain evidence="4">CHS0354</strain>
    </source>
</reference>
<keyword evidence="2" id="KW-0812">Transmembrane</keyword>
<accession>A0AAE0TB89</accession>
<comment type="caution">
    <text evidence="4">The sequence shown here is derived from an EMBL/GenBank/DDBJ whole genome shotgun (WGS) entry which is preliminary data.</text>
</comment>
<evidence type="ECO:0000256" key="2">
    <source>
        <dbReference type="SAM" id="Phobius"/>
    </source>
</evidence>
<feature type="transmembrane region" description="Helical" evidence="2">
    <location>
        <begin position="321"/>
        <end position="343"/>
    </location>
</feature>
<sequence length="613" mass="67941">MGSIGVGWWCLLLPLTILVPVGQSLERKIFQECYGSLWDNYLTATCNTGHVISIISLKAFAKLRDTGCPQEETAQTPLPSDSCCRYNVDDCGDIYLGDGLAHYLSCNGRQDCTGIPIAWMDTPCRNSQHLNKTNYMRMEYECIPSRVIADQTDNVLITDNAVHIRNPKYPDGNTFQPGTAMTCFVEASPQTPIVVTAIFLKFLQLHVASGVCGQRVTIEDGTDYKEISCESNNNYHITDVYTSSSHYIKFKVFSNSLSNREWRYWFQFKGVEPNSRISLTCGSPGETTVMSSTPLLSTTATPATAQGPGRQTTTQPPPPTLLIAISVTLAVILIIMTVVTILCCKKKIADKCGCGKGAIYPLLSEIGFEGDGVDTEKSGLHIELEIERSEEKKEAKRKELKRRKKEKNEKKEKKRKKRESELRFLAKQQRMNDINRFRVAGYAASAFRPPVMRPYYSGSGQENYYIPGQNMYDQQLPLTGSIYGYPAGQNLNFQNAPPAGVQSSSTSLSTDGNYKNAYVTPTSLRRHPPAMSVSQTASEGPLIFHTGQFGSQFVPQGSIYEPYENPALRQWRVAGMAATFASHPRAGRHSVEIGSVDNPSESESSQSYDDSIV</sequence>
<dbReference type="Proteomes" id="UP001195483">
    <property type="component" value="Unassembled WGS sequence"/>
</dbReference>
<protein>
    <recommendedName>
        <fullName evidence="6">CUB domain-containing protein</fullName>
    </recommendedName>
</protein>
<feature type="compositionally biased region" description="Low complexity" evidence="1">
    <location>
        <begin position="298"/>
        <end position="314"/>
    </location>
</feature>
<reference evidence="4" key="3">
    <citation type="submission" date="2023-05" db="EMBL/GenBank/DDBJ databases">
        <authorList>
            <person name="Smith C.H."/>
        </authorList>
    </citation>
    <scope>NUCLEOTIDE SEQUENCE</scope>
    <source>
        <strain evidence="4">CHS0354</strain>
        <tissue evidence="4">Mantle</tissue>
    </source>
</reference>
<evidence type="ECO:0000256" key="1">
    <source>
        <dbReference type="SAM" id="MobiDB-lite"/>
    </source>
</evidence>
<keyword evidence="2" id="KW-1133">Transmembrane helix</keyword>
<feature type="region of interest" description="Disordered" evidence="1">
    <location>
        <begin position="391"/>
        <end position="422"/>
    </location>
</feature>
<reference evidence="4" key="2">
    <citation type="journal article" date="2021" name="Genome Biol. Evol.">
        <title>Developing a high-quality reference genome for a parasitic bivalve with doubly uniparental inheritance (Bivalvia: Unionida).</title>
        <authorList>
            <person name="Smith C.H."/>
        </authorList>
    </citation>
    <scope>NUCLEOTIDE SEQUENCE</scope>
    <source>
        <strain evidence="4">CHS0354</strain>
        <tissue evidence="4">Mantle</tissue>
    </source>
</reference>
<keyword evidence="2" id="KW-0472">Membrane</keyword>
<feature type="region of interest" description="Disordered" evidence="1">
    <location>
        <begin position="584"/>
        <end position="613"/>
    </location>
</feature>
<evidence type="ECO:0000313" key="4">
    <source>
        <dbReference type="EMBL" id="KAK3606670.1"/>
    </source>
</evidence>
<dbReference type="AlphaFoldDB" id="A0AAE0TB89"/>
<evidence type="ECO:0000256" key="3">
    <source>
        <dbReference type="SAM" id="SignalP"/>
    </source>
</evidence>
<gene>
    <name evidence="4" type="ORF">CHS0354_016045</name>
</gene>
<evidence type="ECO:0008006" key="6">
    <source>
        <dbReference type="Google" id="ProtNLM"/>
    </source>
</evidence>
<keyword evidence="5" id="KW-1185">Reference proteome</keyword>
<name>A0AAE0TB89_9BIVA</name>
<feature type="chain" id="PRO_5041942723" description="CUB domain-containing protein" evidence="3">
    <location>
        <begin position="25"/>
        <end position="613"/>
    </location>
</feature>
<feature type="region of interest" description="Disordered" evidence="1">
    <location>
        <begin position="298"/>
        <end position="317"/>
    </location>
</feature>
<keyword evidence="3" id="KW-0732">Signal</keyword>
<dbReference type="EMBL" id="JAEAOA010001003">
    <property type="protein sequence ID" value="KAK3606670.1"/>
    <property type="molecule type" value="Genomic_DNA"/>
</dbReference>
<feature type="signal peptide" evidence="3">
    <location>
        <begin position="1"/>
        <end position="24"/>
    </location>
</feature>
<dbReference type="CDD" id="cd22823">
    <property type="entry name" value="Gal_Rha_Lectin"/>
    <property type="match status" value="1"/>
</dbReference>